<gene>
    <name evidence="7" type="ORF">D7I46_10250</name>
</gene>
<dbReference type="InterPro" id="IPR011701">
    <property type="entry name" value="MFS"/>
</dbReference>
<evidence type="ECO:0000256" key="3">
    <source>
        <dbReference type="ARBA" id="ARBA00022692"/>
    </source>
</evidence>
<dbReference type="RefSeq" id="WP_120772788.1">
    <property type="nucleotide sequence ID" value="NZ_CP032627.1"/>
</dbReference>
<keyword evidence="5 6" id="KW-0472">Membrane</keyword>
<dbReference type="KEGG" id="lact:D7I46_10250"/>
<proteinExistence type="predicted"/>
<organism evidence="7 8">
    <name type="scientific">Lactococcus allomyrinae</name>
    <dbReference type="NCBI Taxonomy" id="2419773"/>
    <lineage>
        <taxon>Bacteria</taxon>
        <taxon>Bacillati</taxon>
        <taxon>Bacillota</taxon>
        <taxon>Bacilli</taxon>
        <taxon>Lactobacillales</taxon>
        <taxon>Streptococcaceae</taxon>
        <taxon>Lactococcus</taxon>
    </lineage>
</organism>
<keyword evidence="4 6" id="KW-1133">Transmembrane helix</keyword>
<feature type="transmembrane region" description="Helical" evidence="6">
    <location>
        <begin position="382"/>
        <end position="402"/>
    </location>
</feature>
<evidence type="ECO:0000256" key="4">
    <source>
        <dbReference type="ARBA" id="ARBA00022989"/>
    </source>
</evidence>
<keyword evidence="2" id="KW-1003">Cell membrane</keyword>
<dbReference type="AlphaFoldDB" id="A0A387BC24"/>
<evidence type="ECO:0000256" key="2">
    <source>
        <dbReference type="ARBA" id="ARBA00022475"/>
    </source>
</evidence>
<evidence type="ECO:0000256" key="6">
    <source>
        <dbReference type="SAM" id="Phobius"/>
    </source>
</evidence>
<dbReference type="GO" id="GO:0022857">
    <property type="term" value="F:transmembrane transporter activity"/>
    <property type="evidence" value="ECO:0007669"/>
    <property type="project" value="InterPro"/>
</dbReference>
<feature type="transmembrane region" description="Helical" evidence="6">
    <location>
        <begin position="265"/>
        <end position="289"/>
    </location>
</feature>
<dbReference type="OrthoDB" id="2293709at2"/>
<keyword evidence="3 6" id="KW-0812">Transmembrane</keyword>
<feature type="transmembrane region" description="Helical" evidence="6">
    <location>
        <begin position="12"/>
        <end position="37"/>
    </location>
</feature>
<evidence type="ECO:0000256" key="5">
    <source>
        <dbReference type="ARBA" id="ARBA00023136"/>
    </source>
</evidence>
<feature type="transmembrane region" description="Helical" evidence="6">
    <location>
        <begin position="43"/>
        <end position="64"/>
    </location>
</feature>
<dbReference type="Gene3D" id="1.20.1250.20">
    <property type="entry name" value="MFS general substrate transporter like domains"/>
    <property type="match status" value="1"/>
</dbReference>
<reference evidence="7 8" key="1">
    <citation type="submission" date="2018-09" db="EMBL/GenBank/DDBJ databases">
        <title>Genome sequencing of strain 1JSPR-7.</title>
        <authorList>
            <person name="Heo J."/>
            <person name="Kim S.-J."/>
            <person name="Kwon S.-W."/>
        </authorList>
    </citation>
    <scope>NUCLEOTIDE SEQUENCE [LARGE SCALE GENOMIC DNA]</scope>
    <source>
        <strain evidence="7 8">1JSPR-7</strain>
    </source>
</reference>
<dbReference type="GO" id="GO:0005886">
    <property type="term" value="C:plasma membrane"/>
    <property type="evidence" value="ECO:0007669"/>
    <property type="project" value="UniProtKB-SubCell"/>
</dbReference>
<dbReference type="PANTHER" id="PTHR23513:SF6">
    <property type="entry name" value="MAJOR FACILITATOR SUPERFAMILY ASSOCIATED DOMAIN-CONTAINING PROTEIN"/>
    <property type="match status" value="1"/>
</dbReference>
<dbReference type="EMBL" id="CP032627">
    <property type="protein sequence ID" value="AYG01415.1"/>
    <property type="molecule type" value="Genomic_DNA"/>
</dbReference>
<dbReference type="Pfam" id="PF07690">
    <property type="entry name" value="MFS_1"/>
    <property type="match status" value="1"/>
</dbReference>
<feature type="transmembrane region" description="Helical" evidence="6">
    <location>
        <begin position="301"/>
        <end position="331"/>
    </location>
</feature>
<feature type="transmembrane region" description="Helical" evidence="6">
    <location>
        <begin position="169"/>
        <end position="188"/>
    </location>
</feature>
<sequence length="410" mass="45071">MNLIKRNSTFRSLFLCNVFNTMGSNLFSLAFIIYASTYPNSKMYISLAALLMVFPTFLNAYMGYLADHTINKKRALFITSWIQSGLFITVALVIAQRTLIIFLFCILMNLVDELFAMYKDGLELPIMQERVSSNDIQSAYGLMQGISSLIGIVGKPVGLMLLALLGHSFSILALVNAGLYLISGFVLLGSRNSLDVTVNLDQEKFHFSIKTTLSQIGEVFKRDQAASATNLIIMVLIINFSINGILPLIDLAMVHHNPFDSSFGFAVTVFSITFSLGIFISSIFMNDLFHKGSLTAILRTILVLLILFSLLIIPFGLAAVAVLFIIGYAFAKVNPKLTSIIIQMIPKEDLATVRGGISTFFATASSLGVLVYVALANIIGVNFTFSLIALSCLITILYPIFIKPNKEPLQ</sequence>
<dbReference type="SUPFAM" id="SSF103473">
    <property type="entry name" value="MFS general substrate transporter"/>
    <property type="match status" value="1"/>
</dbReference>
<dbReference type="Proteomes" id="UP000269374">
    <property type="component" value="Chromosome"/>
</dbReference>
<evidence type="ECO:0000313" key="7">
    <source>
        <dbReference type="EMBL" id="AYG01415.1"/>
    </source>
</evidence>
<protein>
    <submittedName>
        <fullName evidence="7">MFS transporter</fullName>
    </submittedName>
</protein>
<name>A0A387BC24_9LACT</name>
<feature type="transmembrane region" description="Helical" evidence="6">
    <location>
        <begin position="231"/>
        <end position="253"/>
    </location>
</feature>
<dbReference type="PANTHER" id="PTHR23513">
    <property type="entry name" value="INTEGRAL MEMBRANE EFFLUX PROTEIN-RELATED"/>
    <property type="match status" value="1"/>
</dbReference>
<evidence type="ECO:0000313" key="8">
    <source>
        <dbReference type="Proteomes" id="UP000269374"/>
    </source>
</evidence>
<evidence type="ECO:0000256" key="1">
    <source>
        <dbReference type="ARBA" id="ARBA00004651"/>
    </source>
</evidence>
<feature type="transmembrane region" description="Helical" evidence="6">
    <location>
        <begin position="351"/>
        <end position="375"/>
    </location>
</feature>
<comment type="subcellular location">
    <subcellularLocation>
        <location evidence="1">Cell membrane</location>
        <topology evidence="1">Multi-pass membrane protein</topology>
    </subcellularLocation>
</comment>
<dbReference type="InterPro" id="IPR036259">
    <property type="entry name" value="MFS_trans_sf"/>
</dbReference>
<keyword evidence="8" id="KW-1185">Reference proteome</keyword>
<accession>A0A387BC24</accession>